<name>A0A9D1JCZ9_9FIRM</name>
<gene>
    <name evidence="2" type="ORF">IAC96_05835</name>
</gene>
<evidence type="ECO:0000259" key="1">
    <source>
        <dbReference type="Pfam" id="PF20097"/>
    </source>
</evidence>
<dbReference type="Proteomes" id="UP000824201">
    <property type="component" value="Unassembled WGS sequence"/>
</dbReference>
<protein>
    <recommendedName>
        <fullName evidence="1">DUF6487 domain-containing protein</fullName>
    </recommendedName>
</protein>
<sequence length="74" mass="8568">MNCPFCNGEMEEGFLQGMRRVAWVKKKHKITLLPKEGEILLENNVFSDFLIPASICKYCKKVVLDYSEKEIQEG</sequence>
<proteinExistence type="predicted"/>
<comment type="caution">
    <text evidence="2">The sequence shown here is derived from an EMBL/GenBank/DDBJ whole genome shotgun (WGS) entry which is preliminary data.</text>
</comment>
<dbReference type="EMBL" id="DVHN01000063">
    <property type="protein sequence ID" value="HIR88454.1"/>
    <property type="molecule type" value="Genomic_DNA"/>
</dbReference>
<feature type="domain" description="DUF6487" evidence="1">
    <location>
        <begin position="3"/>
        <end position="68"/>
    </location>
</feature>
<dbReference type="AlphaFoldDB" id="A0A9D1JCZ9"/>
<dbReference type="InterPro" id="IPR045504">
    <property type="entry name" value="DUF6487"/>
</dbReference>
<reference evidence="2" key="2">
    <citation type="journal article" date="2021" name="PeerJ">
        <title>Extensive microbial diversity within the chicken gut microbiome revealed by metagenomics and culture.</title>
        <authorList>
            <person name="Gilroy R."/>
            <person name="Ravi A."/>
            <person name="Getino M."/>
            <person name="Pursley I."/>
            <person name="Horton D.L."/>
            <person name="Alikhan N.F."/>
            <person name="Baker D."/>
            <person name="Gharbi K."/>
            <person name="Hall N."/>
            <person name="Watson M."/>
            <person name="Adriaenssens E.M."/>
            <person name="Foster-Nyarko E."/>
            <person name="Jarju S."/>
            <person name="Secka A."/>
            <person name="Antonio M."/>
            <person name="Oren A."/>
            <person name="Chaudhuri R.R."/>
            <person name="La Ragione R."/>
            <person name="Hildebrand F."/>
            <person name="Pallen M.J."/>
        </authorList>
    </citation>
    <scope>NUCLEOTIDE SEQUENCE</scope>
    <source>
        <strain evidence="2">ChiW13-3771</strain>
    </source>
</reference>
<dbReference type="Pfam" id="PF20097">
    <property type="entry name" value="DUF6487"/>
    <property type="match status" value="1"/>
</dbReference>
<organism evidence="2 3">
    <name type="scientific">Candidatus Fimimorpha faecalis</name>
    <dbReference type="NCBI Taxonomy" id="2840824"/>
    <lineage>
        <taxon>Bacteria</taxon>
        <taxon>Bacillati</taxon>
        <taxon>Bacillota</taxon>
        <taxon>Clostridia</taxon>
        <taxon>Eubacteriales</taxon>
        <taxon>Candidatus Fimimorpha</taxon>
    </lineage>
</organism>
<evidence type="ECO:0000313" key="2">
    <source>
        <dbReference type="EMBL" id="HIR88454.1"/>
    </source>
</evidence>
<evidence type="ECO:0000313" key="3">
    <source>
        <dbReference type="Proteomes" id="UP000824201"/>
    </source>
</evidence>
<reference evidence="2" key="1">
    <citation type="submission" date="2020-10" db="EMBL/GenBank/DDBJ databases">
        <authorList>
            <person name="Gilroy R."/>
        </authorList>
    </citation>
    <scope>NUCLEOTIDE SEQUENCE</scope>
    <source>
        <strain evidence="2">ChiW13-3771</strain>
    </source>
</reference>
<accession>A0A9D1JCZ9</accession>